<dbReference type="GO" id="GO:0046872">
    <property type="term" value="F:metal ion binding"/>
    <property type="evidence" value="ECO:0007669"/>
    <property type="project" value="InterPro"/>
</dbReference>
<dbReference type="InterPro" id="IPR024344">
    <property type="entry name" value="MDMPI_metal-binding"/>
</dbReference>
<dbReference type="EMBL" id="JACHMO010000001">
    <property type="protein sequence ID" value="MBB5801659.1"/>
    <property type="molecule type" value="Genomic_DNA"/>
</dbReference>
<protein>
    <submittedName>
        <fullName evidence="2">Maleylpyruvate isomerase</fullName>
        <ecNumber evidence="2">5.2.1.4</ecNumber>
    </submittedName>
</protein>
<proteinExistence type="predicted"/>
<evidence type="ECO:0000313" key="3">
    <source>
        <dbReference type="Proteomes" id="UP000552097"/>
    </source>
</evidence>
<accession>A0A7W9LZ83</accession>
<dbReference type="RefSeq" id="WP_184917776.1">
    <property type="nucleotide sequence ID" value="NZ_JACHMO010000001.1"/>
</dbReference>
<sequence>MKPPTDAVAQAHRRLLQVIAHLTDAQVAEPSLLPGWTRGHVLAHLADAARARSRVVEHASRGELVDMWAPGERDAIIEATACRRAAEHRAATAEHSDRLERAWAGVEDWSPPTDPAVVDPVPAVFTRWRELWIHMIDLDLGVRPTEWSVEFSCHTIDILQPRLPDDVSVRATDVQRTWGSGTEVTGGVRDLAAWLAGRVPDELPVSAAPLPVLGPWPAYPARRAAPSQS</sequence>
<dbReference type="Gene3D" id="1.20.120.450">
    <property type="entry name" value="dinb family like domain"/>
    <property type="match status" value="1"/>
</dbReference>
<dbReference type="SUPFAM" id="SSF55718">
    <property type="entry name" value="SCP-like"/>
    <property type="match status" value="1"/>
</dbReference>
<feature type="domain" description="Mycothiol-dependent maleylpyruvate isomerase metal-binding" evidence="1">
    <location>
        <begin position="8"/>
        <end position="138"/>
    </location>
</feature>
<keyword evidence="2" id="KW-0670">Pyruvate</keyword>
<keyword evidence="2" id="KW-0413">Isomerase</keyword>
<dbReference type="InterPro" id="IPR036527">
    <property type="entry name" value="SCP2_sterol-bd_dom_sf"/>
</dbReference>
<comment type="caution">
    <text evidence="2">The sequence shown here is derived from an EMBL/GenBank/DDBJ whole genome shotgun (WGS) entry which is preliminary data.</text>
</comment>
<organism evidence="2 3">
    <name type="scientific">Saccharothrix ecbatanensis</name>
    <dbReference type="NCBI Taxonomy" id="1105145"/>
    <lineage>
        <taxon>Bacteria</taxon>
        <taxon>Bacillati</taxon>
        <taxon>Actinomycetota</taxon>
        <taxon>Actinomycetes</taxon>
        <taxon>Pseudonocardiales</taxon>
        <taxon>Pseudonocardiaceae</taxon>
        <taxon>Saccharothrix</taxon>
    </lineage>
</organism>
<dbReference type="EC" id="5.2.1.4" evidence="2"/>
<dbReference type="Proteomes" id="UP000552097">
    <property type="component" value="Unassembled WGS sequence"/>
</dbReference>
<evidence type="ECO:0000313" key="2">
    <source>
        <dbReference type="EMBL" id="MBB5801659.1"/>
    </source>
</evidence>
<gene>
    <name evidence="2" type="ORF">F4560_001427</name>
</gene>
<dbReference type="Pfam" id="PF11716">
    <property type="entry name" value="MDMPI_N"/>
    <property type="match status" value="1"/>
</dbReference>
<dbReference type="GO" id="GO:0050077">
    <property type="term" value="F:maleylpyruvate isomerase activity"/>
    <property type="evidence" value="ECO:0007669"/>
    <property type="project" value="UniProtKB-EC"/>
</dbReference>
<dbReference type="InterPro" id="IPR034660">
    <property type="entry name" value="DinB/YfiT-like"/>
</dbReference>
<dbReference type="SUPFAM" id="SSF109854">
    <property type="entry name" value="DinB/YfiT-like putative metalloenzymes"/>
    <property type="match status" value="1"/>
</dbReference>
<keyword evidence="3" id="KW-1185">Reference proteome</keyword>
<dbReference type="InterPro" id="IPR017517">
    <property type="entry name" value="Maleyloyr_isom"/>
</dbReference>
<dbReference type="AlphaFoldDB" id="A0A7W9LZ83"/>
<reference evidence="2 3" key="1">
    <citation type="submission" date="2020-08" db="EMBL/GenBank/DDBJ databases">
        <title>Sequencing the genomes of 1000 actinobacteria strains.</title>
        <authorList>
            <person name="Klenk H.-P."/>
        </authorList>
    </citation>
    <scope>NUCLEOTIDE SEQUENCE [LARGE SCALE GENOMIC DNA]</scope>
    <source>
        <strain evidence="2 3">DSM 45486</strain>
    </source>
</reference>
<name>A0A7W9LZ83_9PSEU</name>
<dbReference type="NCBIfam" id="TIGR03083">
    <property type="entry name" value="maleylpyruvate isomerase family mycothiol-dependent enzyme"/>
    <property type="match status" value="1"/>
</dbReference>
<evidence type="ECO:0000259" key="1">
    <source>
        <dbReference type="Pfam" id="PF11716"/>
    </source>
</evidence>